<sequence length="121" mass="13883">MRGFFHLIRDACKSVHEGVFHRTLNSVHGTVNFNNRVLSIRGLASLSNPKWYQIKIERRMKETFEKGVKIGERILANHSRQRKRNATCSNGSVTTIPMVVIFIVEVPFPKNSQITFGNIKM</sequence>
<proteinExistence type="predicted"/>
<dbReference type="EMBL" id="CASHSV030000034">
    <property type="protein sequence ID" value="CAJ2643694.1"/>
    <property type="molecule type" value="Genomic_DNA"/>
</dbReference>
<accession>A0ACB0JF47</accession>
<evidence type="ECO:0000313" key="2">
    <source>
        <dbReference type="Proteomes" id="UP001177021"/>
    </source>
</evidence>
<name>A0ACB0JF47_TRIPR</name>
<protein>
    <submittedName>
        <fullName evidence="1">Uncharacterized protein</fullName>
    </submittedName>
</protein>
<evidence type="ECO:0000313" key="1">
    <source>
        <dbReference type="EMBL" id="CAJ2643694.1"/>
    </source>
</evidence>
<dbReference type="Proteomes" id="UP001177021">
    <property type="component" value="Unassembled WGS sequence"/>
</dbReference>
<reference evidence="1" key="1">
    <citation type="submission" date="2023-10" db="EMBL/GenBank/DDBJ databases">
        <authorList>
            <person name="Rodriguez Cubillos JULIANA M."/>
            <person name="De Vega J."/>
        </authorList>
    </citation>
    <scope>NUCLEOTIDE SEQUENCE</scope>
</reference>
<keyword evidence="2" id="KW-1185">Reference proteome</keyword>
<gene>
    <name evidence="1" type="ORF">MILVUS5_LOCUS12876</name>
</gene>
<organism evidence="1 2">
    <name type="scientific">Trifolium pratense</name>
    <name type="common">Red clover</name>
    <dbReference type="NCBI Taxonomy" id="57577"/>
    <lineage>
        <taxon>Eukaryota</taxon>
        <taxon>Viridiplantae</taxon>
        <taxon>Streptophyta</taxon>
        <taxon>Embryophyta</taxon>
        <taxon>Tracheophyta</taxon>
        <taxon>Spermatophyta</taxon>
        <taxon>Magnoliopsida</taxon>
        <taxon>eudicotyledons</taxon>
        <taxon>Gunneridae</taxon>
        <taxon>Pentapetalae</taxon>
        <taxon>rosids</taxon>
        <taxon>fabids</taxon>
        <taxon>Fabales</taxon>
        <taxon>Fabaceae</taxon>
        <taxon>Papilionoideae</taxon>
        <taxon>50 kb inversion clade</taxon>
        <taxon>NPAAA clade</taxon>
        <taxon>Hologalegina</taxon>
        <taxon>IRL clade</taxon>
        <taxon>Trifolieae</taxon>
        <taxon>Trifolium</taxon>
    </lineage>
</organism>
<comment type="caution">
    <text evidence="1">The sequence shown here is derived from an EMBL/GenBank/DDBJ whole genome shotgun (WGS) entry which is preliminary data.</text>
</comment>